<keyword evidence="2 6" id="KW-0597">Phosphoprotein</keyword>
<evidence type="ECO:0000313" key="13">
    <source>
        <dbReference type="EMBL" id="AGA34766.1"/>
    </source>
</evidence>
<dbReference type="GO" id="GO:0000287">
    <property type="term" value="F:magnesium ion binding"/>
    <property type="evidence" value="ECO:0007669"/>
    <property type="project" value="UniProtKB-UniRule"/>
</dbReference>
<evidence type="ECO:0000256" key="1">
    <source>
        <dbReference type="ARBA" id="ARBA00010231"/>
    </source>
</evidence>
<dbReference type="Pfam" id="PF00408">
    <property type="entry name" value="PGM_PMM_IV"/>
    <property type="match status" value="1"/>
</dbReference>
<feature type="binding site" evidence="6">
    <location>
        <position position="241"/>
    </location>
    <ligand>
        <name>Mg(2+)</name>
        <dbReference type="ChEBI" id="CHEBI:18420"/>
    </ligand>
</feature>
<comment type="function">
    <text evidence="6 8">Catalyzes the conversion of glucosamine-6-phosphate to glucosamine-1-phosphate.</text>
</comment>
<dbReference type="Gene3D" id="3.30.310.50">
    <property type="entry name" value="Alpha-D-phosphohexomutase, C-terminal domain"/>
    <property type="match status" value="1"/>
</dbReference>
<dbReference type="SUPFAM" id="SSF53738">
    <property type="entry name" value="Phosphoglucomutase, first 3 domains"/>
    <property type="match status" value="3"/>
</dbReference>
<evidence type="ECO:0000256" key="8">
    <source>
        <dbReference type="RuleBase" id="RU004327"/>
    </source>
</evidence>
<dbReference type="HAMAP" id="MF_01554_B">
    <property type="entry name" value="GlmM_B"/>
    <property type="match status" value="1"/>
</dbReference>
<feature type="binding site" evidence="6">
    <location>
        <position position="239"/>
    </location>
    <ligand>
        <name>Mg(2+)</name>
        <dbReference type="ChEBI" id="CHEBI:18420"/>
    </ligand>
</feature>
<dbReference type="Pfam" id="PF02878">
    <property type="entry name" value="PGM_PMM_I"/>
    <property type="match status" value="1"/>
</dbReference>
<dbReference type="AlphaFoldDB" id="L0E285"/>
<dbReference type="RefSeq" id="WP_015259873.1">
    <property type="nucleotide sequence ID" value="NC_019902.2"/>
</dbReference>
<evidence type="ECO:0000256" key="6">
    <source>
        <dbReference type="HAMAP-Rule" id="MF_01554"/>
    </source>
</evidence>
<evidence type="ECO:0000256" key="3">
    <source>
        <dbReference type="ARBA" id="ARBA00022723"/>
    </source>
</evidence>
<evidence type="ECO:0000256" key="7">
    <source>
        <dbReference type="RuleBase" id="RU004326"/>
    </source>
</evidence>
<dbReference type="InterPro" id="IPR005843">
    <property type="entry name" value="A-D-PHexomutase_C"/>
</dbReference>
<dbReference type="Pfam" id="PF02880">
    <property type="entry name" value="PGM_PMM_III"/>
    <property type="match status" value="1"/>
</dbReference>
<evidence type="ECO:0000259" key="12">
    <source>
        <dbReference type="Pfam" id="PF02880"/>
    </source>
</evidence>
<dbReference type="InterPro" id="IPR036900">
    <property type="entry name" value="A-D-PHexomutase_C_sf"/>
</dbReference>
<feature type="modified residue" description="Phosphoserine" evidence="6">
    <location>
        <position position="100"/>
    </location>
</feature>
<feature type="binding site" evidence="6">
    <location>
        <position position="243"/>
    </location>
    <ligand>
        <name>Mg(2+)</name>
        <dbReference type="ChEBI" id="CHEBI:18420"/>
    </ligand>
</feature>
<dbReference type="GO" id="GO:0009252">
    <property type="term" value="P:peptidoglycan biosynthetic process"/>
    <property type="evidence" value="ECO:0007669"/>
    <property type="project" value="UniProtKB-ARBA"/>
</dbReference>
<reference evidence="13" key="1">
    <citation type="submission" date="2015-12" db="EMBL/GenBank/DDBJ databases">
        <authorList>
            <person name="Tikhonova T.V."/>
            <person name="Pavlov A.R."/>
            <person name="Beletsky A.V."/>
            <person name="Mardanov A.V."/>
            <person name="Sorokin D.Y."/>
            <person name="Ravin N.V."/>
            <person name="Popov V.O."/>
        </authorList>
    </citation>
    <scope>NUCLEOTIDE SEQUENCE</scope>
    <source>
        <strain evidence="13">DSM 14787</strain>
    </source>
</reference>
<evidence type="ECO:0000259" key="9">
    <source>
        <dbReference type="Pfam" id="PF00408"/>
    </source>
</evidence>
<dbReference type="InterPro" id="IPR005846">
    <property type="entry name" value="A-D-PHexomutase_a/b/a-III"/>
</dbReference>
<dbReference type="EC" id="5.4.2.10" evidence="6 8"/>
<comment type="cofactor">
    <cofactor evidence="6">
        <name>Mg(2+)</name>
        <dbReference type="ChEBI" id="CHEBI:18420"/>
    </cofactor>
    <text evidence="6">Binds 1 Mg(2+) ion per subunit.</text>
</comment>
<feature type="binding site" description="via phosphate group" evidence="6">
    <location>
        <position position="100"/>
    </location>
    <ligand>
        <name>Mg(2+)</name>
        <dbReference type="ChEBI" id="CHEBI:18420"/>
    </ligand>
</feature>
<dbReference type="PANTHER" id="PTHR42946">
    <property type="entry name" value="PHOSPHOHEXOSE MUTASE"/>
    <property type="match status" value="1"/>
</dbReference>
<proteinExistence type="inferred from homology"/>
<dbReference type="eggNOG" id="COG1109">
    <property type="taxonomic scope" value="Bacteria"/>
</dbReference>
<dbReference type="KEGG" id="tni:TVNIR_3129"/>
<dbReference type="HOGENOM" id="CLU_016950_7_0_6"/>
<evidence type="ECO:0000259" key="11">
    <source>
        <dbReference type="Pfam" id="PF02879"/>
    </source>
</evidence>
<dbReference type="GO" id="GO:0004615">
    <property type="term" value="F:phosphomannomutase activity"/>
    <property type="evidence" value="ECO:0007669"/>
    <property type="project" value="TreeGrafter"/>
</dbReference>
<dbReference type="InterPro" id="IPR005841">
    <property type="entry name" value="Alpha-D-phosphohexomutase_SF"/>
</dbReference>
<comment type="catalytic activity">
    <reaction evidence="6 8">
        <text>alpha-D-glucosamine 1-phosphate = D-glucosamine 6-phosphate</text>
        <dbReference type="Rhea" id="RHEA:23424"/>
        <dbReference type="ChEBI" id="CHEBI:58516"/>
        <dbReference type="ChEBI" id="CHEBI:58725"/>
        <dbReference type="EC" id="5.4.2.10"/>
    </reaction>
</comment>
<dbReference type="PRINTS" id="PR00509">
    <property type="entry name" value="PGMPMM"/>
</dbReference>
<dbReference type="InterPro" id="IPR050060">
    <property type="entry name" value="Phosphoglucosamine_mutase"/>
</dbReference>
<dbReference type="OrthoDB" id="9803322at2"/>
<dbReference type="FunFam" id="3.30.310.50:FF:000001">
    <property type="entry name" value="Phosphoglucosamine mutase"/>
    <property type="match status" value="1"/>
</dbReference>
<dbReference type="NCBIfam" id="NF008139">
    <property type="entry name" value="PRK10887.1"/>
    <property type="match status" value="1"/>
</dbReference>
<dbReference type="FunFam" id="3.40.120.10:FF:000001">
    <property type="entry name" value="Phosphoglucosamine mutase"/>
    <property type="match status" value="1"/>
</dbReference>
<dbReference type="FunFam" id="3.40.120.10:FF:000003">
    <property type="entry name" value="Phosphoglucosamine mutase"/>
    <property type="match status" value="1"/>
</dbReference>
<feature type="domain" description="Alpha-D-phosphohexomutase alpha/beta/alpha" evidence="11">
    <location>
        <begin position="155"/>
        <end position="252"/>
    </location>
</feature>
<dbReference type="SUPFAM" id="SSF55957">
    <property type="entry name" value="Phosphoglucomutase, C-terminal domain"/>
    <property type="match status" value="1"/>
</dbReference>
<name>L0E285_THIND</name>
<protein>
    <recommendedName>
        <fullName evidence="6 8">Phosphoglucosamine mutase</fullName>
        <ecNumber evidence="6 8">5.4.2.10</ecNumber>
    </recommendedName>
</protein>
<dbReference type="EMBL" id="CP003989">
    <property type="protein sequence ID" value="AGA34766.1"/>
    <property type="molecule type" value="Genomic_DNA"/>
</dbReference>
<dbReference type="InterPro" id="IPR005844">
    <property type="entry name" value="A-D-PHexomutase_a/b/a-I"/>
</dbReference>
<dbReference type="Pfam" id="PF02879">
    <property type="entry name" value="PGM_PMM_II"/>
    <property type="match status" value="1"/>
</dbReference>
<dbReference type="GO" id="GO:0005975">
    <property type="term" value="P:carbohydrate metabolic process"/>
    <property type="evidence" value="ECO:0007669"/>
    <property type="project" value="InterPro"/>
</dbReference>
<dbReference type="GO" id="GO:0008966">
    <property type="term" value="F:phosphoglucosamine mutase activity"/>
    <property type="evidence" value="ECO:0007669"/>
    <property type="project" value="UniProtKB-UniRule"/>
</dbReference>
<dbReference type="InterPro" id="IPR005845">
    <property type="entry name" value="A-D-PHexomutase_a/b/a-II"/>
</dbReference>
<evidence type="ECO:0000313" key="14">
    <source>
        <dbReference type="Proteomes" id="UP000010809"/>
    </source>
</evidence>
<keyword evidence="5 6" id="KW-0413">Isomerase</keyword>
<dbReference type="Gene3D" id="3.40.120.10">
    <property type="entry name" value="Alpha-D-Glucose-1,6-Bisphosphate, subunit A, domain 3"/>
    <property type="match status" value="3"/>
</dbReference>
<dbReference type="CDD" id="cd05802">
    <property type="entry name" value="GlmM"/>
    <property type="match status" value="1"/>
</dbReference>
<accession>L0E285</accession>
<dbReference type="Proteomes" id="UP000010809">
    <property type="component" value="Chromosome"/>
</dbReference>
<dbReference type="InterPro" id="IPR016055">
    <property type="entry name" value="A-D-PHexomutase_a/b/a-I/II/III"/>
</dbReference>
<dbReference type="InterPro" id="IPR016066">
    <property type="entry name" value="A-D-PHexomutase_CS"/>
</dbReference>
<dbReference type="InterPro" id="IPR006352">
    <property type="entry name" value="GlmM_bact"/>
</dbReference>
<gene>
    <name evidence="13" type="primary">glmM [H]</name>
    <name evidence="6" type="synonym">glmM</name>
    <name evidence="13" type="ordered locus">TVNIR_3129</name>
</gene>
<keyword evidence="3 6" id="KW-0479">Metal-binding</keyword>
<comment type="PTM">
    <text evidence="6">Activated by phosphorylation.</text>
</comment>
<dbReference type="GO" id="GO:0005829">
    <property type="term" value="C:cytosol"/>
    <property type="evidence" value="ECO:0007669"/>
    <property type="project" value="TreeGrafter"/>
</dbReference>
<comment type="similarity">
    <text evidence="1 6 7">Belongs to the phosphohexose mutase family.</text>
</comment>
<feature type="domain" description="Alpha-D-phosphohexomutase C-terminal" evidence="9">
    <location>
        <begin position="371"/>
        <end position="435"/>
    </location>
</feature>
<feature type="active site" description="Phosphoserine intermediate" evidence="6">
    <location>
        <position position="100"/>
    </location>
</feature>
<feature type="domain" description="Alpha-D-phosphohexomutase alpha/beta/alpha" evidence="10">
    <location>
        <begin position="3"/>
        <end position="133"/>
    </location>
</feature>
<keyword evidence="14" id="KW-1185">Reference proteome</keyword>
<evidence type="ECO:0000256" key="5">
    <source>
        <dbReference type="ARBA" id="ARBA00023235"/>
    </source>
</evidence>
<dbReference type="STRING" id="1255043.TVNIR_3129"/>
<evidence type="ECO:0000259" key="10">
    <source>
        <dbReference type="Pfam" id="PF02878"/>
    </source>
</evidence>
<dbReference type="NCBIfam" id="TIGR01455">
    <property type="entry name" value="glmM"/>
    <property type="match status" value="1"/>
</dbReference>
<organism evidence="13 14">
    <name type="scientific">Thioalkalivibrio nitratireducens (strain DSM 14787 / UNIQEM 213 / ALEN2)</name>
    <dbReference type="NCBI Taxonomy" id="1255043"/>
    <lineage>
        <taxon>Bacteria</taxon>
        <taxon>Pseudomonadati</taxon>
        <taxon>Pseudomonadota</taxon>
        <taxon>Gammaproteobacteria</taxon>
        <taxon>Chromatiales</taxon>
        <taxon>Ectothiorhodospiraceae</taxon>
        <taxon>Thioalkalivibrio</taxon>
    </lineage>
</organism>
<feature type="domain" description="Alpha-D-phosphohexomutase alpha/beta/alpha" evidence="12">
    <location>
        <begin position="256"/>
        <end position="365"/>
    </location>
</feature>
<keyword evidence="4 6" id="KW-0460">Magnesium</keyword>
<dbReference type="PROSITE" id="PS00710">
    <property type="entry name" value="PGM_PMM"/>
    <property type="match status" value="1"/>
</dbReference>
<dbReference type="PANTHER" id="PTHR42946:SF1">
    <property type="entry name" value="PHOSPHOGLUCOMUTASE (ALPHA-D-GLUCOSE-1,6-BISPHOSPHATE-DEPENDENT)"/>
    <property type="match status" value="1"/>
</dbReference>
<dbReference type="GO" id="GO:0006048">
    <property type="term" value="P:UDP-N-acetylglucosamine biosynthetic process"/>
    <property type="evidence" value="ECO:0007669"/>
    <property type="project" value="TreeGrafter"/>
</dbReference>
<dbReference type="PATRIC" id="fig|1255043.3.peg.3157"/>
<sequence>MGKYFGTDGIRGRTGRWPMTPDFALRLGYAVGEVLGQQSSGPVLIGKDTRVSGYMFESALEAGLSAAGTDIALLGPMPTPAVAYLTRTFRAAAGVVISASHNPYDDNGFKFFTPEGDKLPDALEQAIEERLERPLGELDSRNLGKAERIKDAAGRYIEFCKSAIPARSQLRGLRVVVDCAHGATYNVTPQVFAELGADVDTLGTRPDGYNINAECGALYPEALCQQVLAAGADLGIALDGDGDRVILADERGEIVDGDEILGILALTDPGNGGFNGGVVGTQMSNLGLELALGAAGIPFVRARVGDRYVLEELRRHGWQLGGEGSGHIVCLGHTTTGDGTVAALRIAHLIHRTGRPLSELRRVVQKLPQVLVNVPVEGSATGVLGAPPVRAAVDEVLAELAQNGRVLLRPSGTEPLVRVMVEGRDNGQIVAAAERISSAIREALATGPVALSPSGR</sequence>
<evidence type="ECO:0000256" key="2">
    <source>
        <dbReference type="ARBA" id="ARBA00022553"/>
    </source>
</evidence>
<evidence type="ECO:0000256" key="4">
    <source>
        <dbReference type="ARBA" id="ARBA00022842"/>
    </source>
</evidence>